<evidence type="ECO:0000256" key="1">
    <source>
        <dbReference type="ARBA" id="ARBA00005417"/>
    </source>
</evidence>
<comment type="caution">
    <text evidence="8">The sequence shown here is derived from an EMBL/GenBank/DDBJ whole genome shotgun (WGS) entry which is preliminary data.</text>
</comment>
<evidence type="ECO:0000256" key="3">
    <source>
        <dbReference type="ARBA" id="ARBA00022741"/>
    </source>
</evidence>
<keyword evidence="4 8" id="KW-0067">ATP-binding</keyword>
<dbReference type="RefSeq" id="WP_367624988.1">
    <property type="nucleotide sequence ID" value="NZ_JBFNQD010000006.1"/>
</dbReference>
<keyword evidence="3" id="KW-0547">Nucleotide-binding</keyword>
<evidence type="ECO:0000256" key="5">
    <source>
        <dbReference type="ARBA" id="ARBA00022906"/>
    </source>
</evidence>
<feature type="domain" description="ABC transporter" evidence="7">
    <location>
        <begin position="6"/>
        <end position="231"/>
    </location>
</feature>
<dbReference type="Pfam" id="PF00005">
    <property type="entry name" value="ABC_tran"/>
    <property type="match status" value="1"/>
</dbReference>
<protein>
    <submittedName>
        <fullName evidence="8">Zinc ABC transporter ATP-binding protein AztA</fullName>
    </submittedName>
</protein>
<dbReference type="EMBL" id="JBFNQD010000006">
    <property type="protein sequence ID" value="MEW9307592.1"/>
    <property type="molecule type" value="Genomic_DNA"/>
</dbReference>
<dbReference type="InterPro" id="IPR003593">
    <property type="entry name" value="AAA+_ATPase"/>
</dbReference>
<evidence type="ECO:0000313" key="9">
    <source>
        <dbReference type="Proteomes" id="UP001555786"/>
    </source>
</evidence>
<gene>
    <name evidence="8" type="primary">aztA</name>
    <name evidence="8" type="ORF">ABXS05_18710</name>
</gene>
<dbReference type="SMART" id="SM00382">
    <property type="entry name" value="AAA"/>
    <property type="match status" value="1"/>
</dbReference>
<dbReference type="Proteomes" id="UP001555786">
    <property type="component" value="Unassembled WGS sequence"/>
</dbReference>
<keyword evidence="5" id="KW-0862">Zinc</keyword>
<evidence type="ECO:0000259" key="7">
    <source>
        <dbReference type="PROSITE" id="PS50893"/>
    </source>
</evidence>
<dbReference type="Gene3D" id="3.40.50.300">
    <property type="entry name" value="P-loop containing nucleotide triphosphate hydrolases"/>
    <property type="match status" value="1"/>
</dbReference>
<dbReference type="InterPro" id="IPR017871">
    <property type="entry name" value="ABC_transporter-like_CS"/>
</dbReference>
<keyword evidence="5" id="KW-0864">Zinc transport</keyword>
<comment type="similarity">
    <text evidence="1">Belongs to the ABC transporter superfamily.</text>
</comment>
<dbReference type="PANTHER" id="PTHR42734">
    <property type="entry name" value="METAL TRANSPORT SYSTEM ATP-BINDING PROTEIN TM_0124-RELATED"/>
    <property type="match status" value="1"/>
</dbReference>
<dbReference type="GO" id="GO:0005524">
    <property type="term" value="F:ATP binding"/>
    <property type="evidence" value="ECO:0007669"/>
    <property type="project" value="UniProtKB-KW"/>
</dbReference>
<dbReference type="InterPro" id="IPR047748">
    <property type="entry name" value="AztA-like"/>
</dbReference>
<proteinExistence type="inferred from homology"/>
<dbReference type="NCBIfam" id="NF040873">
    <property type="entry name" value="AztA"/>
    <property type="match status" value="1"/>
</dbReference>
<evidence type="ECO:0000256" key="6">
    <source>
        <dbReference type="ARBA" id="ARBA00023065"/>
    </source>
</evidence>
<keyword evidence="6" id="KW-0406">Ion transport</keyword>
<accession>A0ABV3PPM4</accession>
<evidence type="ECO:0000256" key="4">
    <source>
        <dbReference type="ARBA" id="ARBA00022840"/>
    </source>
</evidence>
<dbReference type="PANTHER" id="PTHR42734:SF5">
    <property type="entry name" value="IRON TRANSPORT SYSTEM ATP-BINDING PROTEIN HI_0361-RELATED"/>
    <property type="match status" value="1"/>
</dbReference>
<reference evidence="8 9" key="1">
    <citation type="submission" date="2024-07" db="EMBL/GenBank/DDBJ databases">
        <title>Description of Labrys sedimenti sp. nov., isolated from a diclofenac-degrading enrichment culture.</title>
        <authorList>
            <person name="Tancsics A."/>
            <person name="Csepanyi A."/>
        </authorList>
    </citation>
    <scope>NUCLEOTIDE SEQUENCE [LARGE SCALE GENOMIC DNA]</scope>
    <source>
        <strain evidence="8 9">LMG 23578</strain>
    </source>
</reference>
<evidence type="ECO:0000256" key="2">
    <source>
        <dbReference type="ARBA" id="ARBA00022448"/>
    </source>
</evidence>
<keyword evidence="2" id="KW-0813">Transport</keyword>
<dbReference type="InterPro" id="IPR003439">
    <property type="entry name" value="ABC_transporter-like_ATP-bd"/>
</dbReference>
<dbReference type="InterPro" id="IPR027417">
    <property type="entry name" value="P-loop_NTPase"/>
</dbReference>
<dbReference type="InterPro" id="IPR050153">
    <property type="entry name" value="Metal_Ion_Import_ABC"/>
</dbReference>
<dbReference type="SUPFAM" id="SSF52540">
    <property type="entry name" value="P-loop containing nucleoside triphosphate hydrolases"/>
    <property type="match status" value="1"/>
</dbReference>
<sequence length="231" mass="24737">MPDRAVTFADLSLGYGHQAVLTGLDHVVRRGSLTAVVGANGSGKSTLMRTIAGILRPIAGRCAIGPNLRLAYLPQQSELDRSFPARTIDLVGLGLWPRRGLIGRHRAGDRRAVRAALAAVGLEGFANIPLDRLSGGQMQRALFARVLVQDADLILLDEPFNAIDSQTVAVLLGLIRHWHAEGRTIMTVLHDLDLAQSHFPEILRLTGIAEAEPAAAHRGRQVLRLAAGGPA</sequence>
<name>A0ABV3PPM4_9HYPH</name>
<evidence type="ECO:0000313" key="8">
    <source>
        <dbReference type="EMBL" id="MEW9307592.1"/>
    </source>
</evidence>
<dbReference type="PROSITE" id="PS50893">
    <property type="entry name" value="ABC_TRANSPORTER_2"/>
    <property type="match status" value="1"/>
</dbReference>
<keyword evidence="9" id="KW-1185">Reference proteome</keyword>
<organism evidence="8 9">
    <name type="scientific">Labrys neptuniae</name>
    <dbReference type="NCBI Taxonomy" id="376174"/>
    <lineage>
        <taxon>Bacteria</taxon>
        <taxon>Pseudomonadati</taxon>
        <taxon>Pseudomonadota</taxon>
        <taxon>Alphaproteobacteria</taxon>
        <taxon>Hyphomicrobiales</taxon>
        <taxon>Xanthobacteraceae</taxon>
        <taxon>Labrys</taxon>
    </lineage>
</organism>
<dbReference type="PROSITE" id="PS00211">
    <property type="entry name" value="ABC_TRANSPORTER_1"/>
    <property type="match status" value="1"/>
</dbReference>